<comment type="caution">
    <text evidence="2">The sequence shown here is derived from an EMBL/GenBank/DDBJ whole genome shotgun (WGS) entry which is preliminary data.</text>
</comment>
<name>A0A3E2MPG1_MYCMR</name>
<accession>A0A3E2MPG1</accession>
<protein>
    <submittedName>
        <fullName evidence="2">Uncharacterized protein</fullName>
    </submittedName>
</protein>
<organism evidence="2 3">
    <name type="scientific">Mycobacterium marinum</name>
    <dbReference type="NCBI Taxonomy" id="1781"/>
    <lineage>
        <taxon>Bacteria</taxon>
        <taxon>Bacillati</taxon>
        <taxon>Actinomycetota</taxon>
        <taxon>Actinomycetes</taxon>
        <taxon>Mycobacteriales</taxon>
        <taxon>Mycobacteriaceae</taxon>
        <taxon>Mycobacterium</taxon>
        <taxon>Mycobacterium ulcerans group</taxon>
    </lineage>
</organism>
<proteinExistence type="predicted"/>
<feature type="compositionally biased region" description="Polar residues" evidence="1">
    <location>
        <begin position="31"/>
        <end position="42"/>
    </location>
</feature>
<feature type="region of interest" description="Disordered" evidence="1">
    <location>
        <begin position="1"/>
        <end position="55"/>
    </location>
</feature>
<dbReference type="Proteomes" id="UP000257451">
    <property type="component" value="Unassembled WGS sequence"/>
</dbReference>
<evidence type="ECO:0000256" key="1">
    <source>
        <dbReference type="SAM" id="MobiDB-lite"/>
    </source>
</evidence>
<feature type="compositionally biased region" description="Polar residues" evidence="1">
    <location>
        <begin position="1"/>
        <end position="10"/>
    </location>
</feature>
<sequence>MIATLAQQHTPRADNDTPNHDTAGAAAATTNQRAPIDTQTRPTHGATESPLPHSP</sequence>
<dbReference type="EMBL" id="PEDF01000199">
    <property type="protein sequence ID" value="RFZ33499.1"/>
    <property type="molecule type" value="Genomic_DNA"/>
</dbReference>
<gene>
    <name evidence="2" type="ORF">DAVIS_04933</name>
</gene>
<reference evidence="2 3" key="1">
    <citation type="journal article" date="2018" name="Sci. Rep.">
        <title>Extensive genomic diversity among Mycobacterium marinum strains revealed by whole genome sequencing.</title>
        <authorList>
            <person name="Das S."/>
            <person name="Pettersson B.M."/>
            <person name="Behra P.R."/>
            <person name="Mallick A."/>
            <person name="Cheramie M."/>
            <person name="Ramesh M."/>
            <person name="Shirreff L."/>
            <person name="DuCote T."/>
            <person name="Dasgupta S."/>
            <person name="Ennis D.G."/>
            <person name="Kirsebom L.A."/>
        </authorList>
    </citation>
    <scope>NUCLEOTIDE SEQUENCE [LARGE SCALE GENOMIC DNA]</scope>
    <source>
        <strain evidence="2 3">Davis1</strain>
    </source>
</reference>
<evidence type="ECO:0000313" key="2">
    <source>
        <dbReference type="EMBL" id="RFZ33499.1"/>
    </source>
</evidence>
<dbReference type="AlphaFoldDB" id="A0A3E2MPG1"/>
<evidence type="ECO:0000313" key="3">
    <source>
        <dbReference type="Proteomes" id="UP000257451"/>
    </source>
</evidence>